<reference evidence="4 5" key="1">
    <citation type="submission" date="2020-07" db="EMBL/GenBank/DDBJ databases">
        <title>Sequencing the genomes of 1000 actinobacteria strains.</title>
        <authorList>
            <person name="Klenk H.-P."/>
        </authorList>
    </citation>
    <scope>NUCLEOTIDE SEQUENCE [LARGE SCALE GENOMIC DNA]</scope>
    <source>
        <strain evidence="4 5">DSM 103164</strain>
    </source>
</reference>
<evidence type="ECO:0000259" key="3">
    <source>
        <dbReference type="PROSITE" id="PS50977"/>
    </source>
</evidence>
<dbReference type="AlphaFoldDB" id="A0A7Z0D9D5"/>
<evidence type="ECO:0000313" key="4">
    <source>
        <dbReference type="EMBL" id="NYI71154.1"/>
    </source>
</evidence>
<dbReference type="PROSITE" id="PS50977">
    <property type="entry name" value="HTH_TETR_2"/>
    <property type="match status" value="1"/>
</dbReference>
<dbReference type="Pfam" id="PF17940">
    <property type="entry name" value="TetR_C_31"/>
    <property type="match status" value="1"/>
</dbReference>
<dbReference type="RefSeq" id="WP_179445019.1">
    <property type="nucleotide sequence ID" value="NZ_JACBZS010000001.1"/>
</dbReference>
<keyword evidence="1 2" id="KW-0238">DNA-binding</keyword>
<dbReference type="Proteomes" id="UP000527616">
    <property type="component" value="Unassembled WGS sequence"/>
</dbReference>
<comment type="caution">
    <text evidence="4">The sequence shown here is derived from an EMBL/GenBank/DDBJ whole genome shotgun (WGS) entry which is preliminary data.</text>
</comment>
<dbReference type="InterPro" id="IPR009057">
    <property type="entry name" value="Homeodomain-like_sf"/>
</dbReference>
<feature type="domain" description="HTH tetR-type" evidence="3">
    <location>
        <begin position="1"/>
        <end position="61"/>
    </location>
</feature>
<dbReference type="InterPro" id="IPR001647">
    <property type="entry name" value="HTH_TetR"/>
</dbReference>
<dbReference type="InterPro" id="IPR041583">
    <property type="entry name" value="TetR_C_31"/>
</dbReference>
<dbReference type="EMBL" id="JACBZS010000001">
    <property type="protein sequence ID" value="NYI71154.1"/>
    <property type="molecule type" value="Genomic_DNA"/>
</dbReference>
<feature type="DNA-binding region" description="H-T-H motif" evidence="2">
    <location>
        <begin position="24"/>
        <end position="43"/>
    </location>
</feature>
<evidence type="ECO:0000256" key="1">
    <source>
        <dbReference type="ARBA" id="ARBA00023125"/>
    </source>
</evidence>
<protein>
    <submittedName>
        <fullName evidence="4">DNA-binding transcriptional regulator YbjK</fullName>
    </submittedName>
</protein>
<dbReference type="GO" id="GO:0003677">
    <property type="term" value="F:DNA binding"/>
    <property type="evidence" value="ECO:0007669"/>
    <property type="project" value="UniProtKB-UniRule"/>
</dbReference>
<dbReference type="SUPFAM" id="SSF46689">
    <property type="entry name" value="Homeodomain-like"/>
    <property type="match status" value="1"/>
</dbReference>
<sequence>MARRELVVDTAIDVLGRSGMRGLTHRVVDRTAGLPEGSTSNLFRTRDALLGAVASRVAERDRELWRAVVPGRLTGRADLIDALAAWLDRALTAERNLTAARYALFLAAADNPTLRGALEQSRSGIEAWAGSELAAAGLAADALATILDQLDGLLLHQLCFPRAGFDPRPSIERIVPG</sequence>
<gene>
    <name evidence="4" type="ORF">GGQ54_001714</name>
</gene>
<dbReference type="Gene3D" id="1.10.357.10">
    <property type="entry name" value="Tetracycline Repressor, domain 2"/>
    <property type="match status" value="1"/>
</dbReference>
<name>A0A7Z0D9D5_9ACTN</name>
<proteinExistence type="predicted"/>
<accession>A0A7Z0D9D5</accession>
<organism evidence="4 5">
    <name type="scientific">Naumannella cuiyingiana</name>
    <dbReference type="NCBI Taxonomy" id="1347891"/>
    <lineage>
        <taxon>Bacteria</taxon>
        <taxon>Bacillati</taxon>
        <taxon>Actinomycetota</taxon>
        <taxon>Actinomycetes</taxon>
        <taxon>Propionibacteriales</taxon>
        <taxon>Propionibacteriaceae</taxon>
        <taxon>Naumannella</taxon>
    </lineage>
</organism>
<keyword evidence="5" id="KW-1185">Reference proteome</keyword>
<evidence type="ECO:0000313" key="5">
    <source>
        <dbReference type="Proteomes" id="UP000527616"/>
    </source>
</evidence>
<evidence type="ECO:0000256" key="2">
    <source>
        <dbReference type="PROSITE-ProRule" id="PRU00335"/>
    </source>
</evidence>